<organism evidence="5 6">
    <name type="scientific">Zygosaccharomyces bailii (strain CLIB 213 / ATCC 58445 / CBS 680 / BCRC 21525 / NBRC 1098 / NCYC 1416 / NRRL Y-2227)</name>
    <dbReference type="NCBI Taxonomy" id="1333698"/>
    <lineage>
        <taxon>Eukaryota</taxon>
        <taxon>Fungi</taxon>
        <taxon>Dikarya</taxon>
        <taxon>Ascomycota</taxon>
        <taxon>Saccharomycotina</taxon>
        <taxon>Saccharomycetes</taxon>
        <taxon>Saccharomycetales</taxon>
        <taxon>Saccharomycetaceae</taxon>
        <taxon>Zygosaccharomyces</taxon>
    </lineage>
</organism>
<feature type="region of interest" description="Disordered" evidence="4">
    <location>
        <begin position="606"/>
        <end position="642"/>
    </location>
</feature>
<evidence type="ECO:0000256" key="1">
    <source>
        <dbReference type="ARBA" id="ARBA00004604"/>
    </source>
</evidence>
<gene>
    <name evidence="5" type="ORF">BN860_00386g</name>
</gene>
<sequence length="847" mass="96642">MAKKKNQARSNSSKRAQNALELAQDALGEGGYSSEENSDSYSRNGVVNLLKKTRDNDEEAENGNESFEDEDLDSDEAMGSDDDYDVMNSKFSQTIRDQNKIDRSKQTPEGEEDDEYTSIDEDELLPLSEVWDRADAKEEASENEDQHFESKLELQNDDNEVSDSNDSESSYTSEAEEDPFDEISDSDTDVKLSNVTSSLMKDTNKHAFRKLKNYGVGKENEYALPSNSSENGSSKLNLVDMMGVVDDEEAASRATLVKDSSSTLSVPLPQRIQQRHERKAAYEISKDEMDKWKDIVQQNRRAEHITFPNTRSALASASSTFTRSSGQPQNELEEKVEKVLQESNLVDPEKGSTFEELATAKMSPEEMKRRTAEMRLLRDLMFREERKAKRLKKIKSKTYRRIKKKEMLKNKALAGVSDESDLDADVARAKERMTLKHKANSKWAKDIVKHGMTNDAETREEMEHMLRQGERLRTKILDRQSDEQDGASLSEIEKEEEFDKEAQKTPGKSGVMNMAFMKAAEAREREENRKTISTLKEARESGEADDNDEKDDENNVQLNQGRRIYNSMIHEGKEISGANLKSKVNNHKQEIPGDIEVRYAEVENRDIYPPTRNGPDRTDLSNPWLDGSDEENDKHVKQSSKISVVDKDSTKLAKHLYKLGKKNQKHDRPSEQVEEEFLLGANSKEDLTLLSQEPSFMFKQQDVIAEAFAGDDVVASFEEEKKRVAESEDDKEEDVTLPGWGEWAGAGANPKKKRKFVKKVKGTVQKDKRRDKSLKNVIINEKLNKKNMKYQSSAVPFPFESKEQYERSLRMPIGQEWTSRSSHQKMIKPRILTRPSEVIDPLKAPFK</sequence>
<dbReference type="PANTHER" id="PTHR14150">
    <property type="entry name" value="U3 SMALL NUCLEOLAR RNA-ASSOCIATED PROTEIN 14"/>
    <property type="match status" value="1"/>
</dbReference>
<keyword evidence="3" id="KW-0539">Nucleus</keyword>
<feature type="compositionally biased region" description="Acidic residues" evidence="4">
    <location>
        <begin position="109"/>
        <end position="124"/>
    </location>
</feature>
<feature type="compositionally biased region" description="Acidic residues" evidence="4">
    <location>
        <begin position="56"/>
        <end position="85"/>
    </location>
</feature>
<dbReference type="Pfam" id="PF04615">
    <property type="entry name" value="Utp14"/>
    <property type="match status" value="1"/>
</dbReference>
<reference evidence="6" key="1">
    <citation type="journal article" date="2013" name="Genome Announc.">
        <title>Genome sequence of the food spoilage yeast Zygosaccharomyces bailii CLIB 213(T).</title>
        <authorList>
            <person name="Galeote V."/>
            <person name="Bigey F."/>
            <person name="Devillers H."/>
            <person name="Neuveglise C."/>
            <person name="Dequin S."/>
        </authorList>
    </citation>
    <scope>NUCLEOTIDE SEQUENCE [LARGE SCALE GENOMIC DNA]</scope>
    <source>
        <strain evidence="6">CLIB 213 / ATCC 58445 / CBS 680 / CCRC 21525 / NBRC 1098 / NCYC 1416 / NRRL Y-2227</strain>
    </source>
</reference>
<dbReference type="AlphaFoldDB" id="A0A8J2T8S1"/>
<evidence type="ECO:0000313" key="5">
    <source>
        <dbReference type="EMBL" id="CDF91130.1"/>
    </source>
</evidence>
<comment type="subcellular location">
    <subcellularLocation>
        <location evidence="1">Nucleus</location>
        <location evidence="1">Nucleolus</location>
    </subcellularLocation>
</comment>
<keyword evidence="6" id="KW-1185">Reference proteome</keyword>
<dbReference type="GO" id="GO:0032040">
    <property type="term" value="C:small-subunit processome"/>
    <property type="evidence" value="ECO:0007669"/>
    <property type="project" value="InterPro"/>
</dbReference>
<feature type="compositionally biased region" description="Basic and acidic residues" evidence="4">
    <location>
        <begin position="97"/>
        <end position="108"/>
    </location>
</feature>
<feature type="region of interest" description="Disordered" evidence="4">
    <location>
        <begin position="474"/>
        <end position="562"/>
    </location>
</feature>
<feature type="compositionally biased region" description="Acidic residues" evidence="4">
    <location>
        <begin position="155"/>
        <end position="166"/>
    </location>
</feature>
<feature type="compositionally biased region" description="Acidic residues" evidence="4">
    <location>
        <begin position="174"/>
        <end position="187"/>
    </location>
</feature>
<evidence type="ECO:0000256" key="3">
    <source>
        <dbReference type="ARBA" id="ARBA00023242"/>
    </source>
</evidence>
<protein>
    <submittedName>
        <fullName evidence="5">ZYBA0S10-00386g1_1</fullName>
    </submittedName>
</protein>
<feature type="compositionally biased region" description="Basic and acidic residues" evidence="4">
    <location>
        <begin position="130"/>
        <end position="154"/>
    </location>
</feature>
<dbReference type="PANTHER" id="PTHR14150:SF12">
    <property type="entry name" value="U3 SMALL NUCLEOLAR RNA-ASSOCIATED PROTEIN 14 HOMOLOG A"/>
    <property type="match status" value="1"/>
</dbReference>
<accession>A0A8J2T8S1</accession>
<dbReference type="Proteomes" id="UP000019375">
    <property type="component" value="Unassembled WGS sequence"/>
</dbReference>
<feature type="region of interest" description="Disordered" evidence="4">
    <location>
        <begin position="720"/>
        <end position="762"/>
    </location>
</feature>
<feature type="compositionally biased region" description="Acidic residues" evidence="4">
    <location>
        <begin position="543"/>
        <end position="554"/>
    </location>
</feature>
<dbReference type="OrthoDB" id="277439at2759"/>
<name>A0A8J2T8S1_ZYGB2</name>
<dbReference type="GO" id="GO:0006364">
    <property type="term" value="P:rRNA processing"/>
    <property type="evidence" value="ECO:0007669"/>
    <property type="project" value="InterPro"/>
</dbReference>
<dbReference type="InterPro" id="IPR006709">
    <property type="entry name" value="SSU_processome_Utp14"/>
</dbReference>
<evidence type="ECO:0000313" key="6">
    <source>
        <dbReference type="Proteomes" id="UP000019375"/>
    </source>
</evidence>
<proteinExistence type="predicted"/>
<evidence type="ECO:0000256" key="4">
    <source>
        <dbReference type="SAM" id="MobiDB-lite"/>
    </source>
</evidence>
<feature type="region of interest" description="Disordered" evidence="4">
    <location>
        <begin position="1"/>
        <end position="189"/>
    </location>
</feature>
<keyword evidence="2" id="KW-0597">Phosphoprotein</keyword>
<feature type="compositionally biased region" description="Basic and acidic residues" evidence="4">
    <location>
        <begin position="520"/>
        <end position="542"/>
    </location>
</feature>
<evidence type="ECO:0000256" key="2">
    <source>
        <dbReference type="ARBA" id="ARBA00022553"/>
    </source>
</evidence>
<dbReference type="EMBL" id="HG316463">
    <property type="protein sequence ID" value="CDF91130.1"/>
    <property type="molecule type" value="Genomic_DNA"/>
</dbReference>
<feature type="compositionally biased region" description="Basic residues" evidence="4">
    <location>
        <begin position="750"/>
        <end position="762"/>
    </location>
</feature>